<dbReference type="STRING" id="237258.SAMN04489756_11112"/>
<dbReference type="Pfam" id="PF21694">
    <property type="entry name" value="DNA_pol3_delta_C"/>
    <property type="match status" value="1"/>
</dbReference>
<dbReference type="OrthoDB" id="1172326at2"/>
<dbReference type="GO" id="GO:0006261">
    <property type="term" value="P:DNA-templated DNA replication"/>
    <property type="evidence" value="ECO:0007669"/>
    <property type="project" value="TreeGrafter"/>
</dbReference>
<evidence type="ECO:0000313" key="12">
    <source>
        <dbReference type="Proteomes" id="UP000095601"/>
    </source>
</evidence>
<keyword evidence="4 11" id="KW-0548">Nucleotidyltransferase</keyword>
<comment type="caution">
    <text evidence="11">The sequence shown here is derived from an EMBL/GenBank/DDBJ whole genome shotgun (WGS) entry which is preliminary data.</text>
</comment>
<dbReference type="Gene3D" id="1.20.272.10">
    <property type="match status" value="1"/>
</dbReference>
<dbReference type="SUPFAM" id="SSF48019">
    <property type="entry name" value="post-AAA+ oligomerization domain-like"/>
    <property type="match status" value="1"/>
</dbReference>
<evidence type="ECO:0000259" key="10">
    <source>
        <dbReference type="Pfam" id="PF21694"/>
    </source>
</evidence>
<evidence type="ECO:0000256" key="4">
    <source>
        <dbReference type="ARBA" id="ARBA00022695"/>
    </source>
</evidence>
<dbReference type="PANTHER" id="PTHR34388:SF1">
    <property type="entry name" value="DNA POLYMERASE III SUBUNIT DELTA"/>
    <property type="match status" value="1"/>
</dbReference>
<dbReference type="InterPro" id="IPR008921">
    <property type="entry name" value="DNA_pol3_clamp-load_cplx_C"/>
</dbReference>
<sequence>MKELEQIFKHIKNREFLPIYFFHGEEAFFIDAAVKALENDVLTEDEKAFNQTVVYGKDTNYNDILALSRQYPMMGDKQLIIVKEAQDLKLNEDESRILENYATNPVESTILVFAHKHKKVDSRKKVFKVLDKANMLFHSEPVKDYNLAKWIEDESKSLQIKLAPGIAQLLADYLGNDLSRISNELNKMKLVLKEGEVLDGKLVETHIGISKEFNVFELQKALGKKDSNQAFKIAYYMGKNPKTNPIVMTIGNLYNFFSNVVMYHTVANQGQSLIASALGVNPFFVKDYAEAARNYPLKFSTRVISVLREIDLKSKGLGAVNMEESELLKEMVYKIVNIDKIKS</sequence>
<dbReference type="GO" id="GO:0003887">
    <property type="term" value="F:DNA-directed DNA polymerase activity"/>
    <property type="evidence" value="ECO:0007669"/>
    <property type="project" value="UniProtKB-KW"/>
</dbReference>
<dbReference type="InterPro" id="IPR027417">
    <property type="entry name" value="P-loop_NTPase"/>
</dbReference>
<evidence type="ECO:0000256" key="3">
    <source>
        <dbReference type="ARBA" id="ARBA00022679"/>
    </source>
</evidence>
<evidence type="ECO:0000256" key="8">
    <source>
        <dbReference type="ARBA" id="ARBA00049244"/>
    </source>
</evidence>
<dbReference type="PATRIC" id="fig|237258.4.peg.1909"/>
<dbReference type="GO" id="GO:0003677">
    <property type="term" value="F:DNA binding"/>
    <property type="evidence" value="ECO:0007669"/>
    <property type="project" value="InterPro"/>
</dbReference>
<evidence type="ECO:0000256" key="6">
    <source>
        <dbReference type="ARBA" id="ARBA00022932"/>
    </source>
</evidence>
<dbReference type="AlphaFoldDB" id="A0A1E5UHY5"/>
<dbReference type="InterPro" id="IPR048466">
    <property type="entry name" value="DNA_pol3_delta-like_C"/>
</dbReference>
<evidence type="ECO:0000313" key="11">
    <source>
        <dbReference type="EMBL" id="OEL12492.1"/>
    </source>
</evidence>
<dbReference type="PANTHER" id="PTHR34388">
    <property type="entry name" value="DNA POLYMERASE III SUBUNIT DELTA"/>
    <property type="match status" value="1"/>
</dbReference>
<keyword evidence="6" id="KW-0239">DNA-directed DNA polymerase</keyword>
<dbReference type="SUPFAM" id="SSF52540">
    <property type="entry name" value="P-loop containing nucleoside triphosphate hydrolases"/>
    <property type="match status" value="1"/>
</dbReference>
<feature type="domain" description="DNA polymerase III delta subunit-like C-terminal" evidence="10">
    <location>
        <begin position="214"/>
        <end position="315"/>
    </location>
</feature>
<dbReference type="EMBL" id="MKGI01000004">
    <property type="protein sequence ID" value="OEL12492.1"/>
    <property type="molecule type" value="Genomic_DNA"/>
</dbReference>
<evidence type="ECO:0000256" key="1">
    <source>
        <dbReference type="ARBA" id="ARBA00012417"/>
    </source>
</evidence>
<reference evidence="11 12" key="1">
    <citation type="submission" date="2016-09" db="EMBL/GenBank/DDBJ databases">
        <authorList>
            <person name="Capua I."/>
            <person name="De Benedictis P."/>
            <person name="Joannis T."/>
            <person name="Lombin L.H."/>
            <person name="Cattoli G."/>
        </authorList>
    </citation>
    <scope>NUCLEOTIDE SEQUENCE [LARGE SCALE GENOMIC DNA]</scope>
    <source>
        <strain evidence="11 12">NRS-1</strain>
    </source>
</reference>
<dbReference type="Gene3D" id="1.10.8.60">
    <property type="match status" value="1"/>
</dbReference>
<keyword evidence="5" id="KW-0235">DNA replication</keyword>
<accession>A0A1E5UHY5</accession>
<feature type="domain" description="DNA polymerase III delta N-terminal" evidence="9">
    <location>
        <begin position="20"/>
        <end position="137"/>
    </location>
</feature>
<evidence type="ECO:0000256" key="2">
    <source>
        <dbReference type="ARBA" id="ARBA00017703"/>
    </source>
</evidence>
<dbReference type="NCBIfam" id="TIGR01128">
    <property type="entry name" value="holA"/>
    <property type="match status" value="1"/>
</dbReference>
<evidence type="ECO:0000256" key="5">
    <source>
        <dbReference type="ARBA" id="ARBA00022705"/>
    </source>
</evidence>
<dbReference type="RefSeq" id="WP_069796473.1">
    <property type="nucleotide sequence ID" value="NZ_CP034157.1"/>
</dbReference>
<comment type="similarity">
    <text evidence="7">Belongs to the DNA polymerase HolA subunit family.</text>
</comment>
<dbReference type="Gene3D" id="3.40.50.300">
    <property type="entry name" value="P-loop containing nucleotide triphosphate hydrolases"/>
    <property type="match status" value="1"/>
</dbReference>
<dbReference type="KEGG" id="cnr:EB819_03395"/>
<evidence type="ECO:0000259" key="9">
    <source>
        <dbReference type="Pfam" id="PF06144"/>
    </source>
</evidence>
<dbReference type="GO" id="GO:0009360">
    <property type="term" value="C:DNA polymerase III complex"/>
    <property type="evidence" value="ECO:0007669"/>
    <property type="project" value="InterPro"/>
</dbReference>
<evidence type="ECO:0000256" key="7">
    <source>
        <dbReference type="ARBA" id="ARBA00034754"/>
    </source>
</evidence>
<dbReference type="EC" id="2.7.7.7" evidence="1"/>
<protein>
    <recommendedName>
        <fullName evidence="2">DNA polymerase III subunit delta</fullName>
        <ecNumber evidence="1">2.7.7.7</ecNumber>
    </recommendedName>
</protein>
<dbReference type="Pfam" id="PF06144">
    <property type="entry name" value="DNA_pol3_delta"/>
    <property type="match status" value="1"/>
</dbReference>
<dbReference type="InterPro" id="IPR005790">
    <property type="entry name" value="DNA_polIII_delta"/>
</dbReference>
<dbReference type="InterPro" id="IPR010372">
    <property type="entry name" value="DNA_pol3_delta_N"/>
</dbReference>
<keyword evidence="12" id="KW-1185">Reference proteome</keyword>
<gene>
    <name evidence="11" type="primary">holA</name>
    <name evidence="11" type="ORF">BHF72_1038</name>
</gene>
<proteinExistence type="inferred from homology"/>
<name>A0A1E5UHY5_9FLAO</name>
<dbReference type="Proteomes" id="UP000095601">
    <property type="component" value="Unassembled WGS sequence"/>
</dbReference>
<keyword evidence="3 11" id="KW-0808">Transferase</keyword>
<organism evidence="11 12">
    <name type="scientific">Cloacibacterium normanense</name>
    <dbReference type="NCBI Taxonomy" id="237258"/>
    <lineage>
        <taxon>Bacteria</taxon>
        <taxon>Pseudomonadati</taxon>
        <taxon>Bacteroidota</taxon>
        <taxon>Flavobacteriia</taxon>
        <taxon>Flavobacteriales</taxon>
        <taxon>Weeksellaceae</taxon>
    </lineage>
</organism>
<comment type="catalytic activity">
    <reaction evidence="8">
        <text>DNA(n) + a 2'-deoxyribonucleoside 5'-triphosphate = DNA(n+1) + diphosphate</text>
        <dbReference type="Rhea" id="RHEA:22508"/>
        <dbReference type="Rhea" id="RHEA-COMP:17339"/>
        <dbReference type="Rhea" id="RHEA-COMP:17340"/>
        <dbReference type="ChEBI" id="CHEBI:33019"/>
        <dbReference type="ChEBI" id="CHEBI:61560"/>
        <dbReference type="ChEBI" id="CHEBI:173112"/>
        <dbReference type="EC" id="2.7.7.7"/>
    </reaction>
</comment>